<protein>
    <recommendedName>
        <fullName evidence="4">P/Homo B domain-containing protein</fullName>
    </recommendedName>
</protein>
<keyword evidence="2" id="KW-0378">Hydrolase</keyword>
<dbReference type="Proteomes" id="UP000612055">
    <property type="component" value="Unassembled WGS sequence"/>
</dbReference>
<evidence type="ECO:0000313" key="6">
    <source>
        <dbReference type="Proteomes" id="UP000612055"/>
    </source>
</evidence>
<dbReference type="AlphaFoldDB" id="A0A835XX62"/>
<keyword evidence="3" id="KW-0720">Serine protease</keyword>
<dbReference type="EMBL" id="JAEHOE010000066">
    <property type="protein sequence ID" value="KAG2490011.1"/>
    <property type="molecule type" value="Genomic_DNA"/>
</dbReference>
<keyword evidence="1" id="KW-0645">Protease</keyword>
<organism evidence="5 6">
    <name type="scientific">Edaphochlamys debaryana</name>
    <dbReference type="NCBI Taxonomy" id="47281"/>
    <lineage>
        <taxon>Eukaryota</taxon>
        <taxon>Viridiplantae</taxon>
        <taxon>Chlorophyta</taxon>
        <taxon>core chlorophytes</taxon>
        <taxon>Chlorophyceae</taxon>
        <taxon>CS clade</taxon>
        <taxon>Chlamydomonadales</taxon>
        <taxon>Chlamydomonadales incertae sedis</taxon>
        <taxon>Edaphochlamys</taxon>
    </lineage>
</organism>
<dbReference type="GO" id="GO:0004252">
    <property type="term" value="F:serine-type endopeptidase activity"/>
    <property type="evidence" value="ECO:0007669"/>
    <property type="project" value="InterPro"/>
</dbReference>
<evidence type="ECO:0000259" key="4">
    <source>
        <dbReference type="PROSITE" id="PS51829"/>
    </source>
</evidence>
<feature type="domain" description="P/Homo B" evidence="4">
    <location>
        <begin position="163"/>
        <end position="328"/>
    </location>
</feature>
<dbReference type="SUPFAM" id="SSF49785">
    <property type="entry name" value="Galactose-binding domain-like"/>
    <property type="match status" value="2"/>
</dbReference>
<gene>
    <name evidence="5" type="ORF">HYH03_011476</name>
</gene>
<keyword evidence="6" id="KW-1185">Reference proteome</keyword>
<sequence>MAGANCPFPHRRAVAGCSLDFYAPSPIPDESGIECFQTLTGCLISRLTYLVLRTDLVHDFMGDLTITLISPSGVSVDIVSNEGAGLRLDGVYVFSDNATALITRVSGEGTLQPGLYRPEGSMAKLYGMNPAGLWTVRFMDGGAGDVGTVRALQLMFVGTVWPAPPAGACGASYGGSVVTLADVGSAALPAIVEGCPWTRITKVVVRVDLMHSYMGDLQIMLRGPDGTVTDVSSNNGGSKDLSGVYEFDDAAAKSIADSSTYTALPIKESGASVLPPGAYRPEASFAAFCGKAPNGQWSLRFKDDVDGGTGATATLRGFQVILYGTNPWPPLAPGECGATFTGCTAGGHDDGSGGGCITTANMAHCPFTSITEVRLQLRVDSYREGDVYLGLRGSLSHVLNLTWGPEAFGRAHTVTLDGEYEISDLATKELEGDEGLFDPGPRDMLPGSYKPYNLLSSLYGMAPEGTWQLEMRVSYIRWWTLDTARVVVKGRSTWPDPPVGACAANVLSPGTGYVAPGGTQTLAASLAGCPFASISNVVLKLALYQRYREDAVVTLIGPTGLQARPHGAVEALAAAIWNISYPGYYFRPVLAGEYELRSDQSSNVRFDSTPQDCRYGFCSPLFYWPVTERPTIRQPYQPAQNFSVFTGSSPAGTWRVVLRSVANSGDWAGTGSLPAGREGVVRGFQVLVW</sequence>
<dbReference type="PANTHER" id="PTHR42884">
    <property type="entry name" value="PROPROTEIN CONVERTASE SUBTILISIN/KEXIN-RELATED"/>
    <property type="match status" value="1"/>
</dbReference>
<dbReference type="InterPro" id="IPR002884">
    <property type="entry name" value="P_dom"/>
</dbReference>
<accession>A0A835XX62</accession>
<dbReference type="GO" id="GO:0016020">
    <property type="term" value="C:membrane"/>
    <property type="evidence" value="ECO:0007669"/>
    <property type="project" value="TreeGrafter"/>
</dbReference>
<proteinExistence type="predicted"/>
<dbReference type="PANTHER" id="PTHR42884:SF14">
    <property type="entry name" value="NEUROENDOCRINE CONVERTASE 1"/>
    <property type="match status" value="1"/>
</dbReference>
<dbReference type="InterPro" id="IPR008979">
    <property type="entry name" value="Galactose-bd-like_sf"/>
</dbReference>
<evidence type="ECO:0000256" key="2">
    <source>
        <dbReference type="ARBA" id="ARBA00022801"/>
    </source>
</evidence>
<evidence type="ECO:0000256" key="1">
    <source>
        <dbReference type="ARBA" id="ARBA00022670"/>
    </source>
</evidence>
<dbReference type="PROSITE" id="PS51829">
    <property type="entry name" value="P_HOMO_B"/>
    <property type="match status" value="2"/>
</dbReference>
<reference evidence="5" key="1">
    <citation type="journal article" date="2020" name="bioRxiv">
        <title>Comparative genomics of Chlamydomonas.</title>
        <authorList>
            <person name="Craig R.J."/>
            <person name="Hasan A.R."/>
            <person name="Ness R.W."/>
            <person name="Keightley P.D."/>
        </authorList>
    </citation>
    <scope>NUCLEOTIDE SEQUENCE</scope>
    <source>
        <strain evidence="5">CCAP 11/70</strain>
    </source>
</reference>
<name>A0A835XX62_9CHLO</name>
<feature type="domain" description="P/Homo B" evidence="4">
    <location>
        <begin position="8"/>
        <end position="162"/>
    </location>
</feature>
<comment type="caution">
    <text evidence="5">The sequence shown here is derived from an EMBL/GenBank/DDBJ whole genome shotgun (WGS) entry which is preliminary data.</text>
</comment>
<dbReference type="GO" id="GO:0016485">
    <property type="term" value="P:protein processing"/>
    <property type="evidence" value="ECO:0007669"/>
    <property type="project" value="TreeGrafter"/>
</dbReference>
<evidence type="ECO:0000256" key="3">
    <source>
        <dbReference type="ARBA" id="ARBA00022825"/>
    </source>
</evidence>
<dbReference type="Gene3D" id="2.60.120.260">
    <property type="entry name" value="Galactose-binding domain-like"/>
    <property type="match status" value="2"/>
</dbReference>
<evidence type="ECO:0000313" key="5">
    <source>
        <dbReference type="EMBL" id="KAG2490011.1"/>
    </source>
</evidence>
<dbReference type="Pfam" id="PF01483">
    <property type="entry name" value="P_proprotein"/>
    <property type="match status" value="2"/>
</dbReference>